<dbReference type="EMBL" id="RCCE01000009">
    <property type="protein sequence ID" value="RLJ36250.1"/>
    <property type="molecule type" value="Genomic_DNA"/>
</dbReference>
<organism evidence="1 2">
    <name type="scientific">Litoreibacter meonggei</name>
    <dbReference type="NCBI Taxonomy" id="1049199"/>
    <lineage>
        <taxon>Bacteria</taxon>
        <taxon>Pseudomonadati</taxon>
        <taxon>Pseudomonadota</taxon>
        <taxon>Alphaproteobacteria</taxon>
        <taxon>Rhodobacterales</taxon>
        <taxon>Roseobacteraceae</taxon>
        <taxon>Litoreibacter</taxon>
    </lineage>
</organism>
<accession>A0A497UYW8</accession>
<comment type="caution">
    <text evidence="1">The sequence shown here is derived from an EMBL/GenBank/DDBJ whole genome shotgun (WGS) entry which is preliminary data.</text>
</comment>
<name>A0A497UYW8_9RHOB</name>
<dbReference type="InterPro" id="IPR022243">
    <property type="entry name" value="DUF3768"/>
</dbReference>
<dbReference type="Pfam" id="PF12599">
    <property type="entry name" value="DUF3768"/>
    <property type="match status" value="1"/>
</dbReference>
<reference evidence="1 2" key="1">
    <citation type="submission" date="2018-10" db="EMBL/GenBank/DDBJ databases">
        <title>Genomic Encyclopedia of Archaeal and Bacterial Type Strains, Phase II (KMG-II): from individual species to whole genera.</title>
        <authorList>
            <person name="Goeker M."/>
        </authorList>
    </citation>
    <scope>NUCLEOTIDE SEQUENCE [LARGE SCALE GENOMIC DNA]</scope>
    <source>
        <strain evidence="1 2">DSM 29466</strain>
    </source>
</reference>
<evidence type="ECO:0000313" key="1">
    <source>
        <dbReference type="EMBL" id="RLJ36250.1"/>
    </source>
</evidence>
<keyword evidence="2" id="KW-1185">Reference proteome</keyword>
<sequence length="132" mass="15041">MAFEQLSIPEEDYTAAERAKTIAEHNDRFRNTWGADFTISGQIVMTQAVAALSPAWMAQMMQAIQHFDDFTEDNDPYGDHSFGAVEITIASDTKTIWFKIDLYDLNLEYGAEDPTDLDQTKRVMTILFPSDY</sequence>
<dbReference type="AlphaFoldDB" id="A0A497UYW8"/>
<dbReference type="OrthoDB" id="1495368at2"/>
<gene>
    <name evidence="1" type="ORF">BCF46_3832</name>
</gene>
<dbReference type="Proteomes" id="UP000269157">
    <property type="component" value="Unassembled WGS sequence"/>
</dbReference>
<protein>
    <submittedName>
        <fullName evidence="1">Uncharacterized protein DUF3768</fullName>
    </submittedName>
</protein>
<evidence type="ECO:0000313" key="2">
    <source>
        <dbReference type="Proteomes" id="UP000269157"/>
    </source>
</evidence>
<dbReference type="RefSeq" id="WP_121028182.1">
    <property type="nucleotide sequence ID" value="NZ_RCCE01000009.1"/>
</dbReference>
<proteinExistence type="predicted"/>